<evidence type="ECO:0000256" key="2">
    <source>
        <dbReference type="ARBA" id="ARBA00022617"/>
    </source>
</evidence>
<dbReference type="Proteomes" id="UP000037747">
    <property type="component" value="Unassembled WGS sequence"/>
</dbReference>
<keyword evidence="2" id="KW-0349">Heme</keyword>
<protein>
    <submittedName>
        <fullName evidence="7">Cytochrome C nitrite reductase</fullName>
    </submittedName>
</protein>
<dbReference type="OrthoDB" id="147163at2157"/>
<feature type="domain" description="Cytochrome c-552/DMSO reductase-like haem-binding" evidence="6">
    <location>
        <begin position="8"/>
        <end position="328"/>
    </location>
</feature>
<comment type="caution">
    <text evidence="7">The sequence shown here is derived from an EMBL/GenBank/DDBJ whole genome shotgun (WGS) entry which is preliminary data.</text>
</comment>
<evidence type="ECO:0000259" key="6">
    <source>
        <dbReference type="Pfam" id="PF09459"/>
    </source>
</evidence>
<dbReference type="RefSeq" id="WP_053773091.1">
    <property type="nucleotide sequence ID" value="NZ_LIST01000011.1"/>
</dbReference>
<reference evidence="7 8" key="1">
    <citation type="submission" date="2015-08" db="EMBL/GenBank/DDBJ databases">
        <title>Genomes of Isolates from Cabo Rojo, PR.</title>
        <authorList>
            <person name="Sanchez-Nieves R.L."/>
            <person name="Montalvo-Rodriguez R."/>
        </authorList>
    </citation>
    <scope>NUCLEOTIDE SEQUENCE [LARGE SCALE GENOMIC DNA]</scope>
    <source>
        <strain evidence="7 8">5</strain>
    </source>
</reference>
<dbReference type="PATRIC" id="fig|1705389.3.peg.1748"/>
<evidence type="ECO:0000256" key="4">
    <source>
        <dbReference type="ARBA" id="ARBA00022982"/>
    </source>
</evidence>
<keyword evidence="5" id="KW-0408">Iron</keyword>
<dbReference type="InterPro" id="IPR019020">
    <property type="entry name" value="Cyt-c552/DMSO_Rdtase_haem-bd"/>
</dbReference>
<gene>
    <name evidence="7" type="ORF">AMR74_16245</name>
</gene>
<organism evidence="7 8">
    <name type="scientific">Halorubrum tropicale</name>
    <dbReference type="NCBI Taxonomy" id="1765655"/>
    <lineage>
        <taxon>Archaea</taxon>
        <taxon>Methanobacteriati</taxon>
        <taxon>Methanobacteriota</taxon>
        <taxon>Stenosarchaea group</taxon>
        <taxon>Halobacteria</taxon>
        <taxon>Halobacteriales</taxon>
        <taxon>Haloferacaceae</taxon>
        <taxon>Halorubrum</taxon>
    </lineage>
</organism>
<evidence type="ECO:0000313" key="8">
    <source>
        <dbReference type="Proteomes" id="UP000037747"/>
    </source>
</evidence>
<proteinExistence type="predicted"/>
<dbReference type="AlphaFoldDB" id="A0A0M9AJG5"/>
<evidence type="ECO:0000256" key="5">
    <source>
        <dbReference type="ARBA" id="ARBA00023004"/>
    </source>
</evidence>
<keyword evidence="4" id="KW-0249">Electron transport</keyword>
<accession>A0A0M9AJG5</accession>
<dbReference type="GO" id="GO:0020037">
    <property type="term" value="F:heme binding"/>
    <property type="evidence" value="ECO:0007669"/>
    <property type="project" value="InterPro"/>
</dbReference>
<dbReference type="Pfam" id="PF09459">
    <property type="entry name" value="EB_dh"/>
    <property type="match status" value="1"/>
</dbReference>
<keyword evidence="8" id="KW-1185">Reference proteome</keyword>
<evidence type="ECO:0000256" key="3">
    <source>
        <dbReference type="ARBA" id="ARBA00022723"/>
    </source>
</evidence>
<keyword evidence="3" id="KW-0479">Metal-binding</keyword>
<name>A0A0M9AJG5_9EURY</name>
<evidence type="ECO:0000313" key="7">
    <source>
        <dbReference type="EMBL" id="KOX93289.1"/>
    </source>
</evidence>
<dbReference type="GO" id="GO:0046872">
    <property type="term" value="F:metal ion binding"/>
    <property type="evidence" value="ECO:0007669"/>
    <property type="project" value="UniProtKB-KW"/>
</dbReference>
<dbReference type="EMBL" id="LIST01000011">
    <property type="protein sequence ID" value="KOX93289.1"/>
    <property type="molecule type" value="Genomic_DNA"/>
</dbReference>
<keyword evidence="1" id="KW-0813">Transport</keyword>
<dbReference type="STRING" id="1765655.AMR74_16245"/>
<evidence type="ECO:0000256" key="1">
    <source>
        <dbReference type="ARBA" id="ARBA00022448"/>
    </source>
</evidence>
<dbReference type="Gene3D" id="2.60.40.1190">
    <property type="match status" value="1"/>
</dbReference>
<sequence length="414" mass="46517">MTDNWMPAEQEKQLRTRVAHDRERLHFQFRWDQPDPGGWIHDMLVYHEGEWQQFADPSPWVNDNDEHTGFYEDRLSFFLDDGSVRGFEEFAGWLTAHEGMRSLPSAASVADVESHPHYGDRLGKSDIRKFLPQACAGEWWEGDWQEVRSPGELRAMKARGEFLDLPMWRAHRSDPVGYGTDAHVLDYRHADDGRRTYTSQEWTSDGGPELMFDPDVVDGGALDYHAISAGEFPAQGSGTYALTPDVTVSFDPSVAEWEGAMIPRRPIREPAGSAADWTASGTWTGDEWVVTMSRPLVTDDPSDTTQLSPGETYLWAPAIHHGAGKRWHWAGYTHRLGLGATPERTADLPPPLVAHEVESAATAADVDWARLPVHTTPLIFPGIESWTDLVNGQHATAIRNLETTMWKLHGRADE</sequence>